<dbReference type="STRING" id="188477.A0A3S1BK43"/>
<comment type="subcellular location">
    <subcellularLocation>
        <location evidence="1">Cytoplasm</location>
    </subcellularLocation>
</comment>
<keyword evidence="3" id="KW-0143">Chaperone</keyword>
<dbReference type="Proteomes" id="UP000271974">
    <property type="component" value="Unassembled WGS sequence"/>
</dbReference>
<dbReference type="CDD" id="cd22860">
    <property type="entry name" value="PDRG1"/>
    <property type="match status" value="1"/>
</dbReference>
<evidence type="ECO:0000256" key="1">
    <source>
        <dbReference type="ARBA" id="ARBA00004496"/>
    </source>
</evidence>
<protein>
    <submittedName>
        <fullName evidence="4">Uncharacterized protein</fullName>
    </submittedName>
</protein>
<dbReference type="InterPro" id="IPR030482">
    <property type="entry name" value="PDRG1"/>
</dbReference>
<evidence type="ECO:0000256" key="2">
    <source>
        <dbReference type="ARBA" id="ARBA00022490"/>
    </source>
</evidence>
<proteinExistence type="predicted"/>
<dbReference type="PANTHER" id="PTHR21162:SF0">
    <property type="entry name" value="P53 AND DNA DAMAGE-REGULATED PROTEIN 1"/>
    <property type="match status" value="1"/>
</dbReference>
<reference evidence="4 5" key="1">
    <citation type="submission" date="2019-01" db="EMBL/GenBank/DDBJ databases">
        <title>A draft genome assembly of the solar-powered sea slug Elysia chlorotica.</title>
        <authorList>
            <person name="Cai H."/>
            <person name="Li Q."/>
            <person name="Fang X."/>
            <person name="Li J."/>
            <person name="Curtis N.E."/>
            <person name="Altenburger A."/>
            <person name="Shibata T."/>
            <person name="Feng M."/>
            <person name="Maeda T."/>
            <person name="Schwartz J.A."/>
            <person name="Shigenobu S."/>
            <person name="Lundholm N."/>
            <person name="Nishiyama T."/>
            <person name="Yang H."/>
            <person name="Hasebe M."/>
            <person name="Li S."/>
            <person name="Pierce S.K."/>
            <person name="Wang J."/>
        </authorList>
    </citation>
    <scope>NUCLEOTIDE SEQUENCE [LARGE SCALE GENOMIC DNA]</scope>
    <source>
        <strain evidence="4">EC2010</strain>
        <tissue evidence="4">Whole organism of an adult</tissue>
    </source>
</reference>
<evidence type="ECO:0000256" key="3">
    <source>
        <dbReference type="ARBA" id="ARBA00023186"/>
    </source>
</evidence>
<dbReference type="PANTHER" id="PTHR21162">
    <property type="entry name" value="P53 AND DNA DAMAGE-REGULATED PROTEIN"/>
    <property type="match status" value="1"/>
</dbReference>
<dbReference type="OrthoDB" id="20282at2759"/>
<gene>
    <name evidence="4" type="ORF">EGW08_002133</name>
</gene>
<name>A0A3S1BK43_ELYCH</name>
<keyword evidence="5" id="KW-1185">Reference proteome</keyword>
<dbReference type="Gene3D" id="1.10.287.370">
    <property type="match status" value="1"/>
</dbReference>
<keyword evidence="2" id="KW-0963">Cytoplasm</keyword>
<sequence length="131" mass="15006">MGDPVEAGRVLSHLAEIEVVAEEILSTRREIIDMDRQRNKTREAIRALQNQKKEDKVWLCNGNMFLKVENAKAVKMLSKDFEALDTEVSSSRARLKPQVKKLRDLEMKDELKGFGLVALTPEERKSVENLL</sequence>
<dbReference type="AlphaFoldDB" id="A0A3S1BK43"/>
<dbReference type="InterPro" id="IPR009053">
    <property type="entry name" value="Prefoldin"/>
</dbReference>
<evidence type="ECO:0000313" key="4">
    <source>
        <dbReference type="EMBL" id="RUS90091.1"/>
    </source>
</evidence>
<organism evidence="4 5">
    <name type="scientific">Elysia chlorotica</name>
    <name type="common">Eastern emerald elysia</name>
    <name type="synonym">Sea slug</name>
    <dbReference type="NCBI Taxonomy" id="188477"/>
    <lineage>
        <taxon>Eukaryota</taxon>
        <taxon>Metazoa</taxon>
        <taxon>Spiralia</taxon>
        <taxon>Lophotrochozoa</taxon>
        <taxon>Mollusca</taxon>
        <taxon>Gastropoda</taxon>
        <taxon>Heterobranchia</taxon>
        <taxon>Euthyneura</taxon>
        <taxon>Panpulmonata</taxon>
        <taxon>Sacoglossa</taxon>
        <taxon>Placobranchoidea</taxon>
        <taxon>Plakobranchidae</taxon>
        <taxon>Elysia</taxon>
    </lineage>
</organism>
<comment type="caution">
    <text evidence="4">The sequence shown here is derived from an EMBL/GenBank/DDBJ whole genome shotgun (WGS) entry which is preliminary data.</text>
</comment>
<dbReference type="EMBL" id="RQTK01000040">
    <property type="protein sequence ID" value="RUS90091.1"/>
    <property type="molecule type" value="Genomic_DNA"/>
</dbReference>
<evidence type="ECO:0000313" key="5">
    <source>
        <dbReference type="Proteomes" id="UP000271974"/>
    </source>
</evidence>
<dbReference type="GO" id="GO:0005737">
    <property type="term" value="C:cytoplasm"/>
    <property type="evidence" value="ECO:0007669"/>
    <property type="project" value="UniProtKB-SubCell"/>
</dbReference>
<accession>A0A3S1BK43</accession>
<dbReference type="SUPFAM" id="SSF46579">
    <property type="entry name" value="Prefoldin"/>
    <property type="match status" value="1"/>
</dbReference>